<comment type="caution">
    <text evidence="1">The sequence shown here is derived from an EMBL/GenBank/DDBJ whole genome shotgun (WGS) entry which is preliminary data.</text>
</comment>
<name>A0ABT9HWR7_9GAMM</name>
<evidence type="ECO:0000313" key="2">
    <source>
        <dbReference type="Proteomes" id="UP001231109"/>
    </source>
</evidence>
<dbReference type="Proteomes" id="UP001231109">
    <property type="component" value="Unassembled WGS sequence"/>
</dbReference>
<gene>
    <name evidence="1" type="ORF">ORJ04_06330</name>
</gene>
<dbReference type="EMBL" id="JAPJDZ010000010">
    <property type="protein sequence ID" value="MDP5135565.1"/>
    <property type="molecule type" value="Genomic_DNA"/>
</dbReference>
<dbReference type="RefSeq" id="WP_305974591.1">
    <property type="nucleotide sequence ID" value="NZ_JAPJDZ010000010.1"/>
</dbReference>
<reference evidence="1 2" key="1">
    <citation type="submission" date="2022-11" db="EMBL/GenBank/DDBJ databases">
        <title>Viruses from the air-sea interface of a natural surface slick.</title>
        <authorList>
            <person name="Rahlff J."/>
            <person name="Holmfeldt K."/>
        </authorList>
    </citation>
    <scope>NUCLEOTIDE SEQUENCE [LARGE SCALE GENOMIC DNA]</scope>
    <source>
        <strain evidence="1 2">SMS4</strain>
    </source>
</reference>
<keyword evidence="2" id="KW-1185">Reference proteome</keyword>
<accession>A0ABT9HWR7</accession>
<sequence>MPSSVLLTVKDENAFGHMLSQAIITFPAERITVRQLIVARIEQEVERYNAGASADFVGLVKPCEAEIILNGARKGRLIDVNQQKQAALAAFQANAFFLLINDRQVTELEQNILITPNTKVAFVKLVPLIGG</sequence>
<proteinExistence type="predicted"/>
<protein>
    <submittedName>
        <fullName evidence="1">Uncharacterized protein</fullName>
    </submittedName>
</protein>
<evidence type="ECO:0000313" key="1">
    <source>
        <dbReference type="EMBL" id="MDP5135565.1"/>
    </source>
</evidence>
<organism evidence="1 2">
    <name type="scientific">Rheinheimera baltica</name>
    <dbReference type="NCBI Taxonomy" id="67576"/>
    <lineage>
        <taxon>Bacteria</taxon>
        <taxon>Pseudomonadati</taxon>
        <taxon>Pseudomonadota</taxon>
        <taxon>Gammaproteobacteria</taxon>
        <taxon>Chromatiales</taxon>
        <taxon>Chromatiaceae</taxon>
        <taxon>Rheinheimera</taxon>
    </lineage>
</organism>